<reference evidence="3" key="2">
    <citation type="submission" date="2023-05" db="EMBL/GenBank/DDBJ databases">
        <authorList>
            <consortium name="Lawrence Berkeley National Laboratory"/>
            <person name="Steindorff A."/>
            <person name="Hensen N."/>
            <person name="Bonometti L."/>
            <person name="Westerberg I."/>
            <person name="Brannstrom I.O."/>
            <person name="Guillou S."/>
            <person name="Cros-Aarteil S."/>
            <person name="Calhoun S."/>
            <person name="Haridas S."/>
            <person name="Kuo A."/>
            <person name="Mondo S."/>
            <person name="Pangilinan J."/>
            <person name="Riley R."/>
            <person name="Labutti K."/>
            <person name="Andreopoulos B."/>
            <person name="Lipzen A."/>
            <person name="Chen C."/>
            <person name="Yanf M."/>
            <person name="Daum C."/>
            <person name="Ng V."/>
            <person name="Clum A."/>
            <person name="Ohm R."/>
            <person name="Martin F."/>
            <person name="Silar P."/>
            <person name="Natvig D."/>
            <person name="Lalanne C."/>
            <person name="Gautier V."/>
            <person name="Ament-Velasquez S.L."/>
            <person name="Kruys A."/>
            <person name="Hutchinson M.I."/>
            <person name="Powell A.J."/>
            <person name="Barry K."/>
            <person name="Miller A.N."/>
            <person name="Grigoriev I.V."/>
            <person name="Debuchy R."/>
            <person name="Gladieux P."/>
            <person name="Thoren M.H."/>
            <person name="Johannesson H."/>
        </authorList>
    </citation>
    <scope>NUCLEOTIDE SEQUENCE</scope>
    <source>
        <strain evidence="3">PSN243</strain>
    </source>
</reference>
<name>A0AAV9G7W8_9PEZI</name>
<dbReference type="InterPro" id="IPR015421">
    <property type="entry name" value="PyrdxlP-dep_Trfase_major"/>
</dbReference>
<dbReference type="PANTHER" id="PTHR43092">
    <property type="entry name" value="L-CYSTEINE DESULFHYDRASE"/>
    <property type="match status" value="1"/>
</dbReference>
<comment type="caution">
    <text evidence="3">The sequence shown here is derived from an EMBL/GenBank/DDBJ whole genome shotgun (WGS) entry which is preliminary data.</text>
</comment>
<dbReference type="InterPro" id="IPR000192">
    <property type="entry name" value="Aminotrans_V_dom"/>
</dbReference>
<dbReference type="Proteomes" id="UP001321760">
    <property type="component" value="Unassembled WGS sequence"/>
</dbReference>
<protein>
    <submittedName>
        <fullName evidence="3">Pyridoxal phosphate-dependent transferase</fullName>
    </submittedName>
</protein>
<dbReference type="PANTHER" id="PTHR43092:SF2">
    <property type="entry name" value="HERCYNYLCYSTEINE SULFOXIDE LYASE"/>
    <property type="match status" value="1"/>
</dbReference>
<evidence type="ECO:0000256" key="1">
    <source>
        <dbReference type="ARBA" id="ARBA00022898"/>
    </source>
</evidence>
<feature type="domain" description="Aminotransferase class V" evidence="2">
    <location>
        <begin position="72"/>
        <end position="248"/>
    </location>
</feature>
<accession>A0AAV9G7W8</accession>
<dbReference type="GO" id="GO:0016740">
    <property type="term" value="F:transferase activity"/>
    <property type="evidence" value="ECO:0007669"/>
    <property type="project" value="UniProtKB-KW"/>
</dbReference>
<evidence type="ECO:0000259" key="2">
    <source>
        <dbReference type="Pfam" id="PF00266"/>
    </source>
</evidence>
<dbReference type="AlphaFoldDB" id="A0AAV9G7W8"/>
<dbReference type="SUPFAM" id="SSF53383">
    <property type="entry name" value="PLP-dependent transferases"/>
    <property type="match status" value="1"/>
</dbReference>
<sequence length="439" mass="49356">MSERNSTVESGGPVRFGASMRLHFNFASGYRPLNHGSFGTFPRAVQEYRFNVLREWEERECISQVFDYPPRLKECRALVAPLLGADTDEVVFVPNATTGVNTVLRNLVYERGDLIIYPETIYSSCRSTIESLEETTPVRGHKIEVVYPIEDDELVDKFRAVAKGLAGEGYRIRVAVFDTIISAPGVRMPWERIVEACKELSILSLIDGAHGIGHIDLTHTGKVKPDFLVTNCHKWLYVPRGCAVLYVPFANQHLITTGFPTSHGYRPPSARRSIPASKYFTELFLYGATVDLSTYLTVPASLRFRREVCGGEAAIREYCAKLAREGGDMVALALGTEVLDNRSGSLREGCAFATVRWPVPVDGEGGPSSADMDKVIPWFYATVTKEFDTYLQTFFYNGSIWTRLSAQVYLGMEDFEWAARILRIMSNRVKHGEWKDEEK</sequence>
<keyword evidence="1" id="KW-0663">Pyridoxal phosphate</keyword>
<gene>
    <name evidence="3" type="ORF">QBC34DRAFT_385508</name>
</gene>
<evidence type="ECO:0000313" key="4">
    <source>
        <dbReference type="Proteomes" id="UP001321760"/>
    </source>
</evidence>
<organism evidence="3 4">
    <name type="scientific">Podospora aff. communis PSN243</name>
    <dbReference type="NCBI Taxonomy" id="3040156"/>
    <lineage>
        <taxon>Eukaryota</taxon>
        <taxon>Fungi</taxon>
        <taxon>Dikarya</taxon>
        <taxon>Ascomycota</taxon>
        <taxon>Pezizomycotina</taxon>
        <taxon>Sordariomycetes</taxon>
        <taxon>Sordariomycetidae</taxon>
        <taxon>Sordariales</taxon>
        <taxon>Podosporaceae</taxon>
        <taxon>Podospora</taxon>
    </lineage>
</organism>
<keyword evidence="3" id="KW-0808">Transferase</keyword>
<reference evidence="3" key="1">
    <citation type="journal article" date="2023" name="Mol. Phylogenet. Evol.">
        <title>Genome-scale phylogeny and comparative genomics of the fungal order Sordariales.</title>
        <authorList>
            <person name="Hensen N."/>
            <person name="Bonometti L."/>
            <person name="Westerberg I."/>
            <person name="Brannstrom I.O."/>
            <person name="Guillou S."/>
            <person name="Cros-Aarteil S."/>
            <person name="Calhoun S."/>
            <person name="Haridas S."/>
            <person name="Kuo A."/>
            <person name="Mondo S."/>
            <person name="Pangilinan J."/>
            <person name="Riley R."/>
            <person name="LaButti K."/>
            <person name="Andreopoulos B."/>
            <person name="Lipzen A."/>
            <person name="Chen C."/>
            <person name="Yan M."/>
            <person name="Daum C."/>
            <person name="Ng V."/>
            <person name="Clum A."/>
            <person name="Steindorff A."/>
            <person name="Ohm R.A."/>
            <person name="Martin F."/>
            <person name="Silar P."/>
            <person name="Natvig D.O."/>
            <person name="Lalanne C."/>
            <person name="Gautier V."/>
            <person name="Ament-Velasquez S.L."/>
            <person name="Kruys A."/>
            <person name="Hutchinson M.I."/>
            <person name="Powell A.J."/>
            <person name="Barry K."/>
            <person name="Miller A.N."/>
            <person name="Grigoriev I.V."/>
            <person name="Debuchy R."/>
            <person name="Gladieux P."/>
            <person name="Hiltunen Thoren M."/>
            <person name="Johannesson H."/>
        </authorList>
    </citation>
    <scope>NUCLEOTIDE SEQUENCE</scope>
    <source>
        <strain evidence="3">PSN243</strain>
    </source>
</reference>
<keyword evidence="4" id="KW-1185">Reference proteome</keyword>
<proteinExistence type="predicted"/>
<evidence type="ECO:0000313" key="3">
    <source>
        <dbReference type="EMBL" id="KAK4444234.1"/>
    </source>
</evidence>
<dbReference type="EMBL" id="MU865980">
    <property type="protein sequence ID" value="KAK4444234.1"/>
    <property type="molecule type" value="Genomic_DNA"/>
</dbReference>
<dbReference type="InterPro" id="IPR015424">
    <property type="entry name" value="PyrdxlP-dep_Trfase"/>
</dbReference>
<dbReference type="Pfam" id="PF00266">
    <property type="entry name" value="Aminotran_5"/>
    <property type="match status" value="1"/>
</dbReference>
<dbReference type="Gene3D" id="3.40.640.10">
    <property type="entry name" value="Type I PLP-dependent aspartate aminotransferase-like (Major domain)"/>
    <property type="match status" value="1"/>
</dbReference>